<protein>
    <submittedName>
        <fullName evidence="2">Uncharacterized protein</fullName>
    </submittedName>
</protein>
<dbReference type="Proteomes" id="UP000321491">
    <property type="component" value="Unassembled WGS sequence"/>
</dbReference>
<name>A0A511V2N3_9BACI</name>
<feature type="transmembrane region" description="Helical" evidence="1">
    <location>
        <begin position="29"/>
        <end position="48"/>
    </location>
</feature>
<reference evidence="2 3" key="1">
    <citation type="submission" date="2019-07" db="EMBL/GenBank/DDBJ databases">
        <title>Whole genome shotgun sequence of Cerasibacillus quisquiliarum NBRC 102429.</title>
        <authorList>
            <person name="Hosoyama A."/>
            <person name="Uohara A."/>
            <person name="Ohji S."/>
            <person name="Ichikawa N."/>
        </authorList>
    </citation>
    <scope>NUCLEOTIDE SEQUENCE [LARGE SCALE GENOMIC DNA]</scope>
    <source>
        <strain evidence="2 3">NBRC 102429</strain>
    </source>
</reference>
<feature type="transmembrane region" description="Helical" evidence="1">
    <location>
        <begin position="6"/>
        <end position="22"/>
    </location>
</feature>
<dbReference type="RefSeq" id="WP_146937889.1">
    <property type="nucleotide sequence ID" value="NZ_BJXW01000019.1"/>
</dbReference>
<organism evidence="2 3">
    <name type="scientific">Cerasibacillus quisquiliarum</name>
    <dbReference type="NCBI Taxonomy" id="227865"/>
    <lineage>
        <taxon>Bacteria</taxon>
        <taxon>Bacillati</taxon>
        <taxon>Bacillota</taxon>
        <taxon>Bacilli</taxon>
        <taxon>Bacillales</taxon>
        <taxon>Bacillaceae</taxon>
        <taxon>Cerasibacillus</taxon>
    </lineage>
</organism>
<accession>A0A511V2N3</accession>
<dbReference type="AlphaFoldDB" id="A0A511V2N3"/>
<dbReference type="EMBL" id="BJXW01000019">
    <property type="protein sequence ID" value="GEN31572.1"/>
    <property type="molecule type" value="Genomic_DNA"/>
</dbReference>
<comment type="caution">
    <text evidence="2">The sequence shown here is derived from an EMBL/GenBank/DDBJ whole genome shotgun (WGS) entry which is preliminary data.</text>
</comment>
<evidence type="ECO:0000313" key="2">
    <source>
        <dbReference type="EMBL" id="GEN31572.1"/>
    </source>
</evidence>
<feature type="transmembrane region" description="Helical" evidence="1">
    <location>
        <begin position="54"/>
        <end position="73"/>
    </location>
</feature>
<evidence type="ECO:0000256" key="1">
    <source>
        <dbReference type="SAM" id="Phobius"/>
    </source>
</evidence>
<keyword evidence="1" id="KW-0812">Transmembrane</keyword>
<proteinExistence type="predicted"/>
<keyword evidence="1" id="KW-0472">Membrane</keyword>
<sequence length="82" mass="9630">MGERNYFIVFTIAAMLAIQYFLSKHPNPFAAFIVPMIYMIILTGLFIFDMIQHVIVFLLLLLLGLLYLLREWFEAQKSLKSK</sequence>
<evidence type="ECO:0000313" key="3">
    <source>
        <dbReference type="Proteomes" id="UP000321491"/>
    </source>
</evidence>
<gene>
    <name evidence="2" type="ORF">CQU01_18100</name>
</gene>
<keyword evidence="3" id="KW-1185">Reference proteome</keyword>
<keyword evidence="1" id="KW-1133">Transmembrane helix</keyword>